<dbReference type="PANTHER" id="PTHR41248">
    <property type="entry name" value="NORD PROTEIN"/>
    <property type="match status" value="1"/>
</dbReference>
<dbReference type="CDD" id="cd01454">
    <property type="entry name" value="vWA_norD_type"/>
    <property type="match status" value="1"/>
</dbReference>
<name>A8S006_ENTBW</name>
<feature type="compositionally biased region" description="Low complexity" evidence="1">
    <location>
        <begin position="297"/>
        <end position="309"/>
    </location>
</feature>
<dbReference type="GeneID" id="97203646"/>
<dbReference type="InterPro" id="IPR002035">
    <property type="entry name" value="VWF_A"/>
</dbReference>
<reference evidence="3 4" key="2">
    <citation type="submission" date="2007-09" db="EMBL/GenBank/DDBJ databases">
        <title>Draft genome sequence of Clostridium bolteae (ATCC BAA-613).</title>
        <authorList>
            <person name="Sudarsanam P."/>
            <person name="Ley R."/>
            <person name="Guruge J."/>
            <person name="Turnbaugh P.J."/>
            <person name="Mahowald M."/>
            <person name="Liep D."/>
            <person name="Gordon J."/>
        </authorList>
    </citation>
    <scope>NUCLEOTIDE SEQUENCE [LARGE SCALE GENOMIC DNA]</scope>
    <source>
        <strain evidence="4">ATCC BAA-613 / DSM 15670 / CCUG 46953 / JCM 12243 / WAL 16351</strain>
    </source>
</reference>
<dbReference type="InterPro" id="IPR051928">
    <property type="entry name" value="NorD/CobT"/>
</dbReference>
<dbReference type="eggNOG" id="COG4548">
    <property type="taxonomic scope" value="Bacteria"/>
</dbReference>
<dbReference type="HOGENOM" id="CLU_397777_0_0_9"/>
<dbReference type="EMBL" id="ABCC02000041">
    <property type="protein sequence ID" value="EDP14155.1"/>
    <property type="molecule type" value="Genomic_DNA"/>
</dbReference>
<dbReference type="PROSITE" id="PS50234">
    <property type="entry name" value="VWFA"/>
    <property type="match status" value="1"/>
</dbReference>
<proteinExistence type="predicted"/>
<dbReference type="RefSeq" id="WP_007037885.1">
    <property type="nucleotide sequence ID" value="NZ_DS480696.1"/>
</dbReference>
<reference evidence="3 4" key="1">
    <citation type="submission" date="2007-08" db="EMBL/GenBank/DDBJ databases">
        <authorList>
            <person name="Fulton L."/>
            <person name="Clifton S."/>
            <person name="Fulton B."/>
            <person name="Xu J."/>
            <person name="Minx P."/>
            <person name="Pepin K.H."/>
            <person name="Johnson M."/>
            <person name="Thiruvilangam P."/>
            <person name="Bhonagiri V."/>
            <person name="Nash W.E."/>
            <person name="Mardis E.R."/>
            <person name="Wilson R.K."/>
        </authorList>
    </citation>
    <scope>NUCLEOTIDE SEQUENCE [LARGE SCALE GENOMIC DNA]</scope>
    <source>
        <strain evidence="4">ATCC BAA-613 / DSM 15670 / CCUG 46953 / JCM 12243 / WAL 16351</strain>
    </source>
</reference>
<evidence type="ECO:0000313" key="3">
    <source>
        <dbReference type="EMBL" id="EDP14155.1"/>
    </source>
</evidence>
<feature type="compositionally biased region" description="Polar residues" evidence="1">
    <location>
        <begin position="310"/>
        <end position="329"/>
    </location>
</feature>
<evidence type="ECO:0000313" key="4">
    <source>
        <dbReference type="Proteomes" id="UP000005396"/>
    </source>
</evidence>
<sequence>MRTSHRTIRKLIREEQSKITDEQLFSSQQFSAYMTDIVETATKRYRRRSKVKMHWDPFSNSDVAHTDNRLIHINAANFLTRSFPTRSLQADSIIGLAGHEAGHILFTDFTMLQIHMQALEAGSFYPAEPGNLTMLQSLSLQQIKNYFEEKDEAVIQAIRLVTHSLVNTMEDLYIEARMMDAFPGSFKTGILLNNLRFSEDIPSVTDEIAEGHHEVFIIINLLIQYAKSGDLNNADGYKGKYLDTLYECIPFLDDAAYDEDAKARYQAANQMLVLLWPYMPSLIEQVREDLKNKTHHAAQAAEEQLATPPKTLSGTSKPVPSKTPYNHTPSSEDEERERLQSALDYETGRIALEKTDEISEGDSGGTSYDRNFSGSGYVSQAAEDMQRIVSQLAEESAAIRYEEELSEELQDESNRISYGNIHKGIHIHINRMGYVPEEYRISYQKVFPALHPISKRLQKQVSQILIDSKTGGKLDGLPFGRRINARNAVRNDGKLFYKIRLPHEQGDIAVCLLIDESGSMSSRDRITKARSAALIIHDFCVALGIPIAIYGHTEDYDVEIYSYAEYDSQDGKDAYRLMDMSSRCGNRDGAALRFAAERLMTRAEDLKLLFLISDGQPAGDGYYGTAAEADLRGIKQEYSRKGIQLFAAAIGDDKPNIKRIYGDGFLDISDLNRLPVHLGNLIIQYIKQKHTA</sequence>
<dbReference type="InterPro" id="IPR036465">
    <property type="entry name" value="vWFA_dom_sf"/>
</dbReference>
<dbReference type="AlphaFoldDB" id="A8S006"/>
<gene>
    <name evidence="3" type="ORF">CLOBOL_05547</name>
</gene>
<dbReference type="SUPFAM" id="SSF53300">
    <property type="entry name" value="vWA-like"/>
    <property type="match status" value="1"/>
</dbReference>
<comment type="caution">
    <text evidence="3">The sequence shown here is derived from an EMBL/GenBank/DDBJ whole genome shotgun (WGS) entry which is preliminary data.</text>
</comment>
<dbReference type="InterPro" id="IPR025861">
    <property type="entry name" value="CobT_VWA_dom"/>
</dbReference>
<dbReference type="Pfam" id="PF11775">
    <property type="entry name" value="CobT_C"/>
    <property type="match status" value="1"/>
</dbReference>
<dbReference type="Gene3D" id="3.40.50.410">
    <property type="entry name" value="von Willebrand factor, type A domain"/>
    <property type="match status" value="1"/>
</dbReference>
<dbReference type="SMART" id="SM00327">
    <property type="entry name" value="VWA"/>
    <property type="match status" value="1"/>
</dbReference>
<feature type="region of interest" description="Disordered" evidence="1">
    <location>
        <begin position="293"/>
        <end position="371"/>
    </location>
</feature>
<organism evidence="3 4">
    <name type="scientific">Enterocloster bolteae (strain ATCC BAA-613 / DSM 15670 / CCUG 46953 / JCM 12243 / WAL 16351)</name>
    <name type="common">Clostridium bolteae</name>
    <dbReference type="NCBI Taxonomy" id="411902"/>
    <lineage>
        <taxon>Bacteria</taxon>
        <taxon>Bacillati</taxon>
        <taxon>Bacillota</taxon>
        <taxon>Clostridia</taxon>
        <taxon>Lachnospirales</taxon>
        <taxon>Lachnospiraceae</taxon>
        <taxon>Enterocloster</taxon>
    </lineage>
</organism>
<dbReference type="Proteomes" id="UP000005396">
    <property type="component" value="Unassembled WGS sequence"/>
</dbReference>
<evidence type="ECO:0000259" key="2">
    <source>
        <dbReference type="PROSITE" id="PS50234"/>
    </source>
</evidence>
<dbReference type="PANTHER" id="PTHR41248:SF1">
    <property type="entry name" value="NORD PROTEIN"/>
    <property type="match status" value="1"/>
</dbReference>
<accession>A8S006</accession>
<evidence type="ECO:0000256" key="1">
    <source>
        <dbReference type="SAM" id="MobiDB-lite"/>
    </source>
</evidence>
<protein>
    <recommendedName>
        <fullName evidence="2">VWFA domain-containing protein</fullName>
    </recommendedName>
</protein>
<dbReference type="PaxDb" id="411902-CLOBOL_05547"/>
<feature type="domain" description="VWFA" evidence="2">
    <location>
        <begin position="509"/>
        <end position="686"/>
    </location>
</feature>